<keyword evidence="1" id="KW-0175">Coiled coil</keyword>
<dbReference type="Proteomes" id="UP001305414">
    <property type="component" value="Unassembled WGS sequence"/>
</dbReference>
<feature type="coiled-coil region" evidence="1">
    <location>
        <begin position="61"/>
        <end position="112"/>
    </location>
</feature>
<protein>
    <submittedName>
        <fullName evidence="2">Uncharacterized protein</fullName>
    </submittedName>
</protein>
<dbReference type="AlphaFoldDB" id="A0AAN7V296"/>
<comment type="caution">
    <text evidence="2">The sequence shown here is derived from an EMBL/GenBank/DDBJ whole genome shotgun (WGS) entry which is preliminary data.</text>
</comment>
<reference evidence="2 3" key="1">
    <citation type="submission" date="2023-10" db="EMBL/GenBank/DDBJ databases">
        <title>Draft genome sequence of Xylaria bambusicola isolate GMP-LS, the root and basal stem rot pathogen of sugarcane in Indonesia.</title>
        <authorList>
            <person name="Selvaraj P."/>
            <person name="Muralishankar V."/>
            <person name="Muruganantham S."/>
            <person name="Sp S."/>
            <person name="Haryani S."/>
            <person name="Lau K.J.X."/>
            <person name="Naqvi N.I."/>
        </authorList>
    </citation>
    <scope>NUCLEOTIDE SEQUENCE [LARGE SCALE GENOMIC DNA]</scope>
    <source>
        <strain evidence="2">GMP-LS</strain>
    </source>
</reference>
<evidence type="ECO:0000256" key="1">
    <source>
        <dbReference type="SAM" id="Coils"/>
    </source>
</evidence>
<organism evidence="2 3">
    <name type="scientific">Xylaria bambusicola</name>
    <dbReference type="NCBI Taxonomy" id="326684"/>
    <lineage>
        <taxon>Eukaryota</taxon>
        <taxon>Fungi</taxon>
        <taxon>Dikarya</taxon>
        <taxon>Ascomycota</taxon>
        <taxon>Pezizomycotina</taxon>
        <taxon>Sordariomycetes</taxon>
        <taxon>Xylariomycetidae</taxon>
        <taxon>Xylariales</taxon>
        <taxon>Xylariaceae</taxon>
        <taxon>Xylaria</taxon>
    </lineage>
</organism>
<evidence type="ECO:0000313" key="3">
    <source>
        <dbReference type="Proteomes" id="UP001305414"/>
    </source>
</evidence>
<sequence>MNQYSSVQKLQPWEKTWEKPSFDSGRPSAKTQLAYWENEKIRAVNDGKHEKNKREPSLELITKYEKKIEEANLEIERWGIKLQLEDATEEQRESLELKLKDVEKRLAVFRGEVVDDASNNGN</sequence>
<keyword evidence="3" id="KW-1185">Reference proteome</keyword>
<accession>A0AAN7V296</accession>
<name>A0AAN7V296_9PEZI</name>
<evidence type="ECO:0000313" key="2">
    <source>
        <dbReference type="EMBL" id="KAK5635369.1"/>
    </source>
</evidence>
<gene>
    <name evidence="2" type="ORF">RRF57_011081</name>
</gene>
<dbReference type="EMBL" id="JAWHQM010000052">
    <property type="protein sequence ID" value="KAK5635369.1"/>
    <property type="molecule type" value="Genomic_DNA"/>
</dbReference>
<proteinExistence type="predicted"/>